<organism evidence="2 3">
    <name type="scientific">Sphingobium chlorophenolicum L-1</name>
    <dbReference type="NCBI Taxonomy" id="690566"/>
    <lineage>
        <taxon>Bacteria</taxon>
        <taxon>Pseudomonadati</taxon>
        <taxon>Pseudomonadota</taxon>
        <taxon>Alphaproteobacteria</taxon>
        <taxon>Sphingomonadales</taxon>
        <taxon>Sphingomonadaceae</taxon>
        <taxon>Sphingobium</taxon>
    </lineage>
</organism>
<dbReference type="KEGG" id="sch:Sphch_3262"/>
<dbReference type="HOGENOM" id="CLU_1703110_0_0_5"/>
<feature type="domain" description="SnoaL-like" evidence="1">
    <location>
        <begin position="8"/>
        <end position="132"/>
    </location>
</feature>
<accession>F6F360</accession>
<dbReference type="InterPro" id="IPR032710">
    <property type="entry name" value="NTF2-like_dom_sf"/>
</dbReference>
<protein>
    <recommendedName>
        <fullName evidence="1">SnoaL-like domain-containing protein</fullName>
    </recommendedName>
</protein>
<dbReference type="Pfam" id="PF13577">
    <property type="entry name" value="SnoaL_4"/>
    <property type="match status" value="1"/>
</dbReference>
<dbReference type="InterPro" id="IPR037401">
    <property type="entry name" value="SnoaL-like"/>
</dbReference>
<dbReference type="Gene3D" id="3.10.450.50">
    <property type="match status" value="1"/>
</dbReference>
<evidence type="ECO:0000313" key="3">
    <source>
        <dbReference type="Proteomes" id="UP000007150"/>
    </source>
</evidence>
<dbReference type="EMBL" id="CP002799">
    <property type="protein sequence ID" value="AEG50872.1"/>
    <property type="molecule type" value="Genomic_DNA"/>
</dbReference>
<gene>
    <name evidence="2" type="ORF">Sphch_3262</name>
</gene>
<proteinExistence type="predicted"/>
<reference evidence="2 3" key="1">
    <citation type="submission" date="2011-05" db="EMBL/GenBank/DDBJ databases">
        <title>Complete sequence of chromosome 2 of Sphingobium chlorophenolicum L-1.</title>
        <authorList>
            <consortium name="US DOE Joint Genome Institute"/>
            <person name="Lucas S."/>
            <person name="Han J."/>
            <person name="Lapidus A."/>
            <person name="Cheng J.-F."/>
            <person name="Goodwin L."/>
            <person name="Pitluck S."/>
            <person name="Peters L."/>
            <person name="Daligault H."/>
            <person name="Han C."/>
            <person name="Tapia R."/>
            <person name="Land M."/>
            <person name="Hauser L."/>
            <person name="Kyrpides N."/>
            <person name="Ivanova N."/>
            <person name="Pagani I."/>
            <person name="Turner P."/>
            <person name="Copley S."/>
            <person name="Woyke T."/>
        </authorList>
    </citation>
    <scope>NUCLEOTIDE SEQUENCE [LARGE SCALE GENOMIC DNA]</scope>
    <source>
        <strain evidence="2 3">L-1</strain>
    </source>
</reference>
<keyword evidence="3" id="KW-1185">Reference proteome</keyword>
<dbReference type="CDD" id="cd00531">
    <property type="entry name" value="NTF2_like"/>
    <property type="match status" value="1"/>
</dbReference>
<evidence type="ECO:0000313" key="2">
    <source>
        <dbReference type="EMBL" id="AEG50872.1"/>
    </source>
</evidence>
<dbReference type="Proteomes" id="UP000007150">
    <property type="component" value="Chromosome 2"/>
</dbReference>
<evidence type="ECO:0000259" key="1">
    <source>
        <dbReference type="Pfam" id="PF13577"/>
    </source>
</evidence>
<name>F6F360_SPHCR</name>
<sequence length="154" mass="17421">MDVNDSEALLHRLRIRETAERYFRHADTPDPVGVADCFTKNGVFRSATQTEMRLTGRAEIADGFDAFRRWGRTSHMLANMHLVLDGHSAKGSMLGVSFVAGAAREGDPIRVRGLRYLDTWVVEDGEWLLAERVHEALWQFEATQMHLRLPDIAG</sequence>
<dbReference type="AlphaFoldDB" id="F6F360"/>
<dbReference type="SUPFAM" id="SSF54427">
    <property type="entry name" value="NTF2-like"/>
    <property type="match status" value="1"/>
</dbReference>
<dbReference type="RefSeq" id="WP_013849102.1">
    <property type="nucleotide sequence ID" value="NC_015594.1"/>
</dbReference>